<dbReference type="OrthoDB" id="5472311at2"/>
<evidence type="ECO:0000313" key="1">
    <source>
        <dbReference type="EMBL" id="ABI55478.1"/>
    </source>
</evidence>
<name>Q0ACF9_ALKEH</name>
<dbReference type="HOGENOM" id="CLU_060090_0_0_6"/>
<dbReference type="eggNOG" id="COG0438">
    <property type="taxonomic scope" value="Bacteria"/>
</dbReference>
<protein>
    <submittedName>
        <fullName evidence="1">Uncharacterized protein</fullName>
    </submittedName>
</protein>
<reference evidence="2" key="1">
    <citation type="submission" date="2006-08" db="EMBL/GenBank/DDBJ databases">
        <title>Complete sequence of Alkalilimnicola ehrilichei MLHE-1.</title>
        <authorList>
            <person name="Copeland A."/>
            <person name="Lucas S."/>
            <person name="Lapidus A."/>
            <person name="Barry K."/>
            <person name="Detter J.C."/>
            <person name="Glavina del Rio T."/>
            <person name="Hammon N."/>
            <person name="Israni S."/>
            <person name="Dalin E."/>
            <person name="Tice H."/>
            <person name="Pitluck S."/>
            <person name="Sims D."/>
            <person name="Brettin T."/>
            <person name="Bruce D."/>
            <person name="Han C."/>
            <person name="Tapia R."/>
            <person name="Gilna P."/>
            <person name="Schmutz J."/>
            <person name="Larimer F."/>
            <person name="Land M."/>
            <person name="Hauser L."/>
            <person name="Kyrpides N."/>
            <person name="Mikhailova N."/>
            <person name="Oremland R.S."/>
            <person name="Hoeft S.E."/>
            <person name="Switzer-Blum J."/>
            <person name="Kulp T."/>
            <person name="King G."/>
            <person name="Tabita R."/>
            <person name="Witte B."/>
            <person name="Santini J.M."/>
            <person name="Basu P."/>
            <person name="Hollibaugh J.T."/>
            <person name="Xie G."/>
            <person name="Stolz J.F."/>
            <person name="Richardson P."/>
        </authorList>
    </citation>
    <scope>NUCLEOTIDE SEQUENCE [LARGE SCALE GENOMIC DNA]</scope>
    <source>
        <strain evidence="2">ATCC BAA-1101 / DSM 17681 / MLHE-1</strain>
    </source>
</reference>
<evidence type="ECO:0000313" key="2">
    <source>
        <dbReference type="Proteomes" id="UP000001962"/>
    </source>
</evidence>
<dbReference type="RefSeq" id="WP_011627874.1">
    <property type="nucleotide sequence ID" value="NC_008340.1"/>
</dbReference>
<dbReference type="Proteomes" id="UP000001962">
    <property type="component" value="Chromosome"/>
</dbReference>
<dbReference type="AlphaFoldDB" id="Q0ACF9"/>
<dbReference type="EMBL" id="CP000453">
    <property type="protein sequence ID" value="ABI55478.1"/>
    <property type="molecule type" value="Genomic_DNA"/>
</dbReference>
<proteinExistence type="predicted"/>
<organism evidence="1 2">
    <name type="scientific">Alkalilimnicola ehrlichii (strain ATCC BAA-1101 / DSM 17681 / MLHE-1)</name>
    <dbReference type="NCBI Taxonomy" id="187272"/>
    <lineage>
        <taxon>Bacteria</taxon>
        <taxon>Pseudomonadati</taxon>
        <taxon>Pseudomonadota</taxon>
        <taxon>Gammaproteobacteria</taxon>
        <taxon>Chromatiales</taxon>
        <taxon>Ectothiorhodospiraceae</taxon>
        <taxon>Alkalilimnicola</taxon>
    </lineage>
</organism>
<dbReference type="KEGG" id="aeh:Mlg_0123"/>
<gene>
    <name evidence="1" type="ordered locus">Mlg_0123</name>
</gene>
<accession>Q0ACF9</accession>
<keyword evidence="2" id="KW-1185">Reference proteome</keyword>
<sequence>MIYHFIANPEIVDFFRDTAGHEAGACIDSEHQRFTNSAWAWIAQTAVLLRDAGLPVSMGPELRPDAVNLGLAADLRRLPRTADCFRVSIDADQLRARWSNAFIVQNKAQAGRRAYWVPHWPQPGLLKRDPDRQGFKNVVFFGLARNLEHEEAWWREVCGQFGMQFSVRPPAQWHDYRDVDVAIGVRRFGRKKFNNKPPTKLFNAWIAGCVFIGGADSAYYQVGSAGKDYLIAANERAFTYHLKALSQSPQLGDQMILEGGRKVNRLGLRERTCHHWMELLTREIGPEFERWSETSEPFRHLQLRAGLVMDGGVRFRNRCWRRAKDFCNRAAFWS</sequence>